<gene>
    <name evidence="3" type="ORF">GBG18_08415</name>
    <name evidence="2" type="ORF">GBG19_08855</name>
</gene>
<sequence>MILIDQATKKQFNSFCKKNNPKDLETAIEYFTIFGGMNIDIDITIPLKDLIQTEILDKYRYLKNQINAITGGYSVDQAVLSGIALGDRRTNSSFKRAFVSFEEGMKCVDGLVERGIIEIESSQHFLLNQRGDSKISKKLLFTTPFLRFWFAFVSPIYKGIKEGNYDEFYKNYENRKAEFTGFVFEELAMEFLRDAYADDEIKNIGKYWDDKNSIDLVAKTKSGKTIAASCKYVNSKIKKSELNNLKNTCKEVGFEPDICILFTKKGFTNELKSLKDETLRLYTAKSFKLLLDK</sequence>
<dbReference type="Pfam" id="PF03008">
    <property type="entry name" value="DUF234"/>
    <property type="match status" value="1"/>
</dbReference>
<dbReference type="EMBL" id="WFKK01000024">
    <property type="protein sequence ID" value="KAB7888485.1"/>
    <property type="molecule type" value="Genomic_DNA"/>
</dbReference>
<name>A0A6L4WRT2_9BACT</name>
<comment type="caution">
    <text evidence="2">The sequence shown here is derived from an EMBL/GenBank/DDBJ whole genome shotgun (WGS) entry which is preliminary data.</text>
</comment>
<keyword evidence="4" id="KW-1185">Reference proteome</keyword>
<proteinExistence type="predicted"/>
<dbReference type="AlphaFoldDB" id="A0A6L4WRT2"/>
<organism evidence="2 5">
    <name type="scientific">Poseidonibacter ostreae</name>
    <dbReference type="NCBI Taxonomy" id="2654171"/>
    <lineage>
        <taxon>Bacteria</taxon>
        <taxon>Pseudomonadati</taxon>
        <taxon>Campylobacterota</taxon>
        <taxon>Epsilonproteobacteria</taxon>
        <taxon>Campylobacterales</taxon>
        <taxon>Arcobacteraceae</taxon>
        <taxon>Poseidonibacter</taxon>
    </lineage>
</organism>
<evidence type="ECO:0000259" key="1">
    <source>
        <dbReference type="Pfam" id="PF03008"/>
    </source>
</evidence>
<evidence type="ECO:0000313" key="3">
    <source>
        <dbReference type="EMBL" id="KAB7890748.1"/>
    </source>
</evidence>
<feature type="domain" description="DUF234" evidence="1">
    <location>
        <begin position="149"/>
        <end position="236"/>
    </location>
</feature>
<dbReference type="EMBL" id="WFKJ01000022">
    <property type="protein sequence ID" value="KAB7890748.1"/>
    <property type="molecule type" value="Genomic_DNA"/>
</dbReference>
<evidence type="ECO:0000313" key="2">
    <source>
        <dbReference type="EMBL" id="KAB7888485.1"/>
    </source>
</evidence>
<dbReference type="Proteomes" id="UP000472839">
    <property type="component" value="Unassembled WGS sequence"/>
</dbReference>
<dbReference type="InterPro" id="IPR011335">
    <property type="entry name" value="Restrct_endonuc-II-like"/>
</dbReference>
<dbReference type="PANTHER" id="PTHR34704">
    <property type="entry name" value="ATPASE"/>
    <property type="match status" value="1"/>
</dbReference>
<dbReference type="PANTHER" id="PTHR34704:SF1">
    <property type="entry name" value="ATPASE"/>
    <property type="match status" value="1"/>
</dbReference>
<reference evidence="4 5" key="1">
    <citation type="submission" date="2019-10" db="EMBL/GenBank/DDBJ databases">
        <title>Poseidonibacter ostreae sp. nov., isolated from the gut of the Ostrea denselamellosa.</title>
        <authorList>
            <person name="Choi A."/>
        </authorList>
    </citation>
    <scope>NUCLEOTIDE SEQUENCE [LARGE SCALE GENOMIC DNA]</scope>
    <source>
        <strain evidence="2 5">SJOD-M-33</strain>
        <strain evidence="3 4">SJOD-M-5</strain>
    </source>
</reference>
<dbReference type="Proteomes" id="UP000461010">
    <property type="component" value="Unassembled WGS sequence"/>
</dbReference>
<evidence type="ECO:0000313" key="5">
    <source>
        <dbReference type="Proteomes" id="UP000472839"/>
    </source>
</evidence>
<protein>
    <recommendedName>
        <fullName evidence="1">DUF234 domain-containing protein</fullName>
    </recommendedName>
</protein>
<dbReference type="SUPFAM" id="SSF52980">
    <property type="entry name" value="Restriction endonuclease-like"/>
    <property type="match status" value="1"/>
</dbReference>
<accession>A0A6L4WRT2</accession>
<evidence type="ECO:0000313" key="4">
    <source>
        <dbReference type="Proteomes" id="UP000461010"/>
    </source>
</evidence>
<dbReference type="InterPro" id="IPR004256">
    <property type="entry name" value="DUF234"/>
</dbReference>